<dbReference type="WBParaSite" id="MhA1_Contig1939.frz3.gene3">
    <property type="protein sequence ID" value="MhA1_Contig1939.frz3.gene3"/>
    <property type="gene ID" value="MhA1_Contig1939.frz3.gene3"/>
</dbReference>
<name>A0A1I8BDM8_MELHA</name>
<dbReference type="AlphaFoldDB" id="A0A1I8BDM8"/>
<keyword evidence="1" id="KW-1185">Reference proteome</keyword>
<evidence type="ECO:0000313" key="2">
    <source>
        <dbReference type="WBParaSite" id="MhA1_Contig1939.frz3.gene3"/>
    </source>
</evidence>
<protein>
    <submittedName>
        <fullName evidence="2">Uncharacterized protein</fullName>
    </submittedName>
</protein>
<organism evidence="1 2">
    <name type="scientific">Meloidogyne hapla</name>
    <name type="common">Root-knot nematode worm</name>
    <dbReference type="NCBI Taxonomy" id="6305"/>
    <lineage>
        <taxon>Eukaryota</taxon>
        <taxon>Metazoa</taxon>
        <taxon>Ecdysozoa</taxon>
        <taxon>Nematoda</taxon>
        <taxon>Chromadorea</taxon>
        <taxon>Rhabditida</taxon>
        <taxon>Tylenchina</taxon>
        <taxon>Tylenchomorpha</taxon>
        <taxon>Tylenchoidea</taxon>
        <taxon>Meloidogynidae</taxon>
        <taxon>Meloidogyninae</taxon>
        <taxon>Meloidogyne</taxon>
    </lineage>
</organism>
<reference evidence="2" key="1">
    <citation type="submission" date="2016-11" db="UniProtKB">
        <authorList>
            <consortium name="WormBaseParasite"/>
        </authorList>
    </citation>
    <scope>IDENTIFICATION</scope>
</reference>
<evidence type="ECO:0000313" key="1">
    <source>
        <dbReference type="Proteomes" id="UP000095281"/>
    </source>
</evidence>
<accession>A0A1I8BDM8</accession>
<sequence length="218" mass="26321">MSNYNNYSNKSFVTVNNKKHSGYHSFCNYYDYLNKAWGLPKMNPIINQNYNFQNEKEKVRGILFKSDGSLYTRCEHNHSINELLEEINQNNSDDVVEDDQNNTKNIASTSTINKPEKLNQIEANQNNLINYLFPHCIKLKILNKNNEEKLNKNKWLRIEEEKEEDIYYEEKQKQFYIDKEGNKWNFLKIILNQKDLEFIIKQNFLQLWDEKSDIIRFW</sequence>
<dbReference type="Proteomes" id="UP000095281">
    <property type="component" value="Unplaced"/>
</dbReference>
<proteinExistence type="predicted"/>